<proteinExistence type="predicted"/>
<feature type="transmembrane region" description="Helical" evidence="1">
    <location>
        <begin position="187"/>
        <end position="204"/>
    </location>
</feature>
<reference evidence="2 3" key="1">
    <citation type="submission" date="2017-12" db="EMBL/GenBank/DDBJ databases">
        <title>Taxonomic description and draft genome of Pradoshia cofamensis Gen. nov., sp. nov., a thermotolerant bacillale isolated from anterior gut of earthworm Eisenia fetida.</title>
        <authorList>
            <person name="Saha T."/>
            <person name="Chakraborty R."/>
        </authorList>
    </citation>
    <scope>NUCLEOTIDE SEQUENCE [LARGE SCALE GENOMIC DNA]</scope>
    <source>
        <strain evidence="2 3">EAG3</strain>
    </source>
</reference>
<dbReference type="EMBL" id="PKOZ01000001">
    <property type="protein sequence ID" value="PQD96709.1"/>
    <property type="molecule type" value="Genomic_DNA"/>
</dbReference>
<keyword evidence="1" id="KW-0472">Membrane</keyword>
<dbReference type="Gene3D" id="1.20.120.1630">
    <property type="match status" value="1"/>
</dbReference>
<feature type="transmembrane region" description="Helical" evidence="1">
    <location>
        <begin position="105"/>
        <end position="125"/>
    </location>
</feature>
<dbReference type="PANTHER" id="PTHR32251:SF17">
    <property type="entry name" value="STEROID 5-ALPHA REDUCTASE C-TERMINAL DOMAIN-CONTAINING PROTEIN"/>
    <property type="match status" value="1"/>
</dbReference>
<comment type="caution">
    <text evidence="2">The sequence shown here is derived from an EMBL/GenBank/DDBJ whole genome shotgun (WGS) entry which is preliminary data.</text>
</comment>
<organism evidence="2 3">
    <name type="scientific">Pradoshia eiseniae</name>
    <dbReference type="NCBI Taxonomy" id="2064768"/>
    <lineage>
        <taxon>Bacteria</taxon>
        <taxon>Bacillati</taxon>
        <taxon>Bacillota</taxon>
        <taxon>Bacilli</taxon>
        <taxon>Bacillales</taxon>
        <taxon>Bacillaceae</taxon>
        <taxon>Pradoshia</taxon>
    </lineage>
</organism>
<feature type="transmembrane region" description="Helical" evidence="1">
    <location>
        <begin position="59"/>
        <end position="78"/>
    </location>
</feature>
<gene>
    <name evidence="2" type="ORF">CYL18_02115</name>
</gene>
<feature type="transmembrane region" description="Helical" evidence="1">
    <location>
        <begin position="6"/>
        <end position="27"/>
    </location>
</feature>
<name>A0A2S7N3W2_9BACI</name>
<dbReference type="GO" id="GO:0016020">
    <property type="term" value="C:membrane"/>
    <property type="evidence" value="ECO:0007669"/>
    <property type="project" value="TreeGrafter"/>
</dbReference>
<dbReference type="Proteomes" id="UP000239663">
    <property type="component" value="Unassembled WGS sequence"/>
</dbReference>
<evidence type="ECO:0000313" key="3">
    <source>
        <dbReference type="Proteomes" id="UP000239663"/>
    </source>
</evidence>
<feature type="transmembrane region" description="Helical" evidence="1">
    <location>
        <begin position="210"/>
        <end position="229"/>
    </location>
</feature>
<dbReference type="InterPro" id="IPR010721">
    <property type="entry name" value="UstE-like"/>
</dbReference>
<dbReference type="RefSeq" id="WP_104847806.1">
    <property type="nucleotide sequence ID" value="NZ_PKOZ01000001.1"/>
</dbReference>
<dbReference type="PROSITE" id="PS50244">
    <property type="entry name" value="S5A_REDUCTASE"/>
    <property type="match status" value="1"/>
</dbReference>
<sequence>MESIYLYAAFIVTIYFLLFFILGQLLHDNSIVDIGWGSGFVFLAVLLAVRDGFESIEGLVVLTLTVLWGGRLTIYLFNRNKGKPEDYRYVNLRKRWGHKWARLKAFLNVYALQGVMLYLISLPIIHIFDKGETELLLLDYIGIGIWVIGYFFEVVGDRQLKQFKSKPENKGKIIQSGLWKYTRHPNYFGEATMWWGIFLVALSPSGLFTIISPIVITLLLLFVSGVPLLEKKYKGRPDFEAYKKVTPKFFPWFPKKSEHT</sequence>
<evidence type="ECO:0000313" key="2">
    <source>
        <dbReference type="EMBL" id="PQD96709.1"/>
    </source>
</evidence>
<keyword evidence="1" id="KW-1133">Transmembrane helix</keyword>
<dbReference type="AlphaFoldDB" id="A0A2S7N3W2"/>
<keyword evidence="1" id="KW-0812">Transmembrane</keyword>
<keyword evidence="3" id="KW-1185">Reference proteome</keyword>
<evidence type="ECO:0000256" key="1">
    <source>
        <dbReference type="SAM" id="Phobius"/>
    </source>
</evidence>
<protein>
    <submittedName>
        <fullName evidence="2">Steroid 5-alpha reductase</fullName>
    </submittedName>
</protein>
<dbReference type="OrthoDB" id="9779233at2"/>
<feature type="transmembrane region" description="Helical" evidence="1">
    <location>
        <begin position="34"/>
        <end position="53"/>
    </location>
</feature>
<dbReference type="Pfam" id="PF06966">
    <property type="entry name" value="DUF1295"/>
    <property type="match status" value="1"/>
</dbReference>
<accession>A0A2S7N3W2</accession>
<dbReference type="PANTHER" id="PTHR32251">
    <property type="entry name" value="3-OXO-5-ALPHA-STEROID 4-DEHYDROGENASE"/>
    <property type="match status" value="1"/>
</dbReference>
<feature type="transmembrane region" description="Helical" evidence="1">
    <location>
        <begin position="137"/>
        <end position="156"/>
    </location>
</feature>